<protein>
    <recommendedName>
        <fullName evidence="10 11">UDP-N-acetylmuramoyl-tripeptide--D-alanyl-D-alanine ligase</fullName>
        <ecNumber evidence="10 11">6.3.2.10</ecNumber>
    </recommendedName>
    <alternativeName>
        <fullName evidence="10">D-alanyl-D-alanine-adding enzyme</fullName>
    </alternativeName>
</protein>
<evidence type="ECO:0000256" key="3">
    <source>
        <dbReference type="ARBA" id="ARBA00022618"/>
    </source>
</evidence>
<evidence type="ECO:0000259" key="12">
    <source>
        <dbReference type="Pfam" id="PF01225"/>
    </source>
</evidence>
<evidence type="ECO:0000256" key="4">
    <source>
        <dbReference type="ARBA" id="ARBA00022741"/>
    </source>
</evidence>
<keyword evidence="6 10" id="KW-0133">Cell shape</keyword>
<comment type="subcellular location">
    <subcellularLocation>
        <location evidence="10 11">Cytoplasm</location>
    </subcellularLocation>
</comment>
<dbReference type="RefSeq" id="WP_012383696.1">
    <property type="nucleotide sequence ID" value="NC_010581.1"/>
</dbReference>
<dbReference type="UniPathway" id="UPA00219"/>
<dbReference type="eggNOG" id="COG0770">
    <property type="taxonomic scope" value="Bacteria"/>
</dbReference>
<keyword evidence="7 10" id="KW-0573">Peptidoglycan synthesis</keyword>
<dbReference type="SUPFAM" id="SSF53244">
    <property type="entry name" value="MurD-like peptide ligases, peptide-binding domain"/>
    <property type="match status" value="1"/>
</dbReference>
<feature type="domain" description="Mur ligase C-terminal" evidence="13">
    <location>
        <begin position="347"/>
        <end position="462"/>
    </location>
</feature>
<keyword evidence="2 10" id="KW-0436">Ligase</keyword>
<sequence length="486" mass="51918">MNEILMPESVDKEILWTPLGLVTPLQARVSGHVPLRPARGISIDTRTLREDDLFFAIKGDNSDGHDYVPAAFAKGAMAAVVDEAHADRLAAHGPLYVVHEVLPALERLGQAARRRVEARVVAVTGSVGKTSTKEALRLVLTQGGSVHASVASYNNHWGVPLTLARMPRDARFGIFEIGMNHPGEITPLVGMVRPHVAIITTVAPVHLEYFENVEAIADAKAEIFSGLVPGGVAIIHRDIPQFERLAEAARHSPAGLIASFGTHEKADARLLDLTPSSDHSMVKASIQGETLTYRLGAPGRHFAENSLAVLLAAKACGVPLEDAAAVLAFCAPQAGRGQQLVLEAGDGPFRLIDESYNANPASMRAALEMAGTLPLEGVGRRIAILGDMLELGPQAPDLHAQLADILREACFDLVFAAGPLMRHLYDALPSGLRGEWRAKAEDLVPIVGATVQRNDIVLVKGSNGSRMKLLVESLKDKARRAGAETV</sequence>
<evidence type="ECO:0000313" key="16">
    <source>
        <dbReference type="Proteomes" id="UP000001695"/>
    </source>
</evidence>
<evidence type="ECO:0000259" key="13">
    <source>
        <dbReference type="Pfam" id="PF02875"/>
    </source>
</evidence>
<feature type="domain" description="Mur ligase N-terminal catalytic" evidence="12">
    <location>
        <begin position="39"/>
        <end position="114"/>
    </location>
</feature>
<reference evidence="15 16" key="2">
    <citation type="journal article" date="2010" name="J. Bacteriol.">
        <title>Complete genome sequence of Beijerinckia indica subsp. indica.</title>
        <authorList>
            <person name="Tamas I."/>
            <person name="Dedysh S.N."/>
            <person name="Liesack W."/>
            <person name="Stott M.B."/>
            <person name="Alam M."/>
            <person name="Murrell J.C."/>
            <person name="Dunfield P.F."/>
        </authorList>
    </citation>
    <scope>NUCLEOTIDE SEQUENCE [LARGE SCALE GENOMIC DNA]</scope>
    <source>
        <strain evidence="16">ATCC 9039 / DSM 1715 / NCIMB 8712</strain>
    </source>
</reference>
<organism evidence="15 16">
    <name type="scientific">Beijerinckia indica subsp. indica (strain ATCC 9039 / DSM 1715 / NCIMB 8712)</name>
    <dbReference type="NCBI Taxonomy" id="395963"/>
    <lineage>
        <taxon>Bacteria</taxon>
        <taxon>Pseudomonadati</taxon>
        <taxon>Pseudomonadota</taxon>
        <taxon>Alphaproteobacteria</taxon>
        <taxon>Hyphomicrobiales</taxon>
        <taxon>Beijerinckiaceae</taxon>
        <taxon>Beijerinckia</taxon>
    </lineage>
</organism>
<dbReference type="PANTHER" id="PTHR43024:SF1">
    <property type="entry name" value="UDP-N-ACETYLMURAMOYL-TRIPEPTIDE--D-ALANYL-D-ALANINE LIGASE"/>
    <property type="match status" value="1"/>
</dbReference>
<dbReference type="GO" id="GO:0047480">
    <property type="term" value="F:UDP-N-acetylmuramoyl-tripeptide-D-alanyl-D-alanine ligase activity"/>
    <property type="evidence" value="ECO:0007669"/>
    <property type="project" value="UniProtKB-UniRule"/>
</dbReference>
<dbReference type="EMBL" id="CP001016">
    <property type="protein sequence ID" value="ACB94338.1"/>
    <property type="molecule type" value="Genomic_DNA"/>
</dbReference>
<keyword evidence="9 10" id="KW-0961">Cell wall biogenesis/degradation</keyword>
<comment type="function">
    <text evidence="10 11">Involved in cell wall formation. Catalyzes the final step in the synthesis of UDP-N-acetylmuramoyl-pentapeptide, the precursor of murein.</text>
</comment>
<dbReference type="GO" id="GO:0071555">
    <property type="term" value="P:cell wall organization"/>
    <property type="evidence" value="ECO:0007669"/>
    <property type="project" value="UniProtKB-KW"/>
</dbReference>
<name>B2IGF6_BEII9</name>
<evidence type="ECO:0000256" key="7">
    <source>
        <dbReference type="ARBA" id="ARBA00022984"/>
    </source>
</evidence>
<dbReference type="STRING" id="395963.Bind_0688"/>
<dbReference type="InterPro" id="IPR035911">
    <property type="entry name" value="MurE/MurF_N"/>
</dbReference>
<dbReference type="EC" id="6.3.2.10" evidence="10 11"/>
<dbReference type="Pfam" id="PF02875">
    <property type="entry name" value="Mur_ligase_C"/>
    <property type="match status" value="1"/>
</dbReference>
<dbReference type="HOGENOM" id="CLU_031507_4_1_5"/>
<keyword evidence="3 10" id="KW-0132">Cell division</keyword>
<keyword evidence="16" id="KW-1185">Reference proteome</keyword>
<dbReference type="GO" id="GO:0005737">
    <property type="term" value="C:cytoplasm"/>
    <property type="evidence" value="ECO:0007669"/>
    <property type="project" value="UniProtKB-SubCell"/>
</dbReference>
<dbReference type="SUPFAM" id="SSF63418">
    <property type="entry name" value="MurE/MurF N-terminal domain"/>
    <property type="match status" value="1"/>
</dbReference>
<comment type="catalytic activity">
    <reaction evidence="10 11">
        <text>D-alanyl-D-alanine + UDP-N-acetyl-alpha-D-muramoyl-L-alanyl-gamma-D-glutamyl-meso-2,6-diaminopimelate + ATP = UDP-N-acetyl-alpha-D-muramoyl-L-alanyl-gamma-D-glutamyl-meso-2,6-diaminopimeloyl-D-alanyl-D-alanine + ADP + phosphate + H(+)</text>
        <dbReference type="Rhea" id="RHEA:28374"/>
        <dbReference type="ChEBI" id="CHEBI:15378"/>
        <dbReference type="ChEBI" id="CHEBI:30616"/>
        <dbReference type="ChEBI" id="CHEBI:43474"/>
        <dbReference type="ChEBI" id="CHEBI:57822"/>
        <dbReference type="ChEBI" id="CHEBI:61386"/>
        <dbReference type="ChEBI" id="CHEBI:83905"/>
        <dbReference type="ChEBI" id="CHEBI:456216"/>
        <dbReference type="EC" id="6.3.2.10"/>
    </reaction>
</comment>
<dbReference type="Gene3D" id="3.90.190.20">
    <property type="entry name" value="Mur ligase, C-terminal domain"/>
    <property type="match status" value="1"/>
</dbReference>
<evidence type="ECO:0000256" key="9">
    <source>
        <dbReference type="ARBA" id="ARBA00023316"/>
    </source>
</evidence>
<evidence type="ECO:0000256" key="8">
    <source>
        <dbReference type="ARBA" id="ARBA00023306"/>
    </source>
</evidence>
<evidence type="ECO:0000256" key="11">
    <source>
        <dbReference type="RuleBase" id="RU004136"/>
    </source>
</evidence>
<dbReference type="GO" id="GO:0008360">
    <property type="term" value="P:regulation of cell shape"/>
    <property type="evidence" value="ECO:0007669"/>
    <property type="project" value="UniProtKB-KW"/>
</dbReference>
<dbReference type="GO" id="GO:0005524">
    <property type="term" value="F:ATP binding"/>
    <property type="evidence" value="ECO:0007669"/>
    <property type="project" value="UniProtKB-UniRule"/>
</dbReference>
<dbReference type="PANTHER" id="PTHR43024">
    <property type="entry name" value="UDP-N-ACETYLMURAMOYL-TRIPEPTIDE--D-ALANYL-D-ALANINE LIGASE"/>
    <property type="match status" value="1"/>
</dbReference>
<comment type="similarity">
    <text evidence="10">Belongs to the MurCDEF family. MurF subfamily.</text>
</comment>
<dbReference type="AlphaFoldDB" id="B2IGF6"/>
<feature type="binding site" evidence="10">
    <location>
        <begin position="125"/>
        <end position="131"/>
    </location>
    <ligand>
        <name>ATP</name>
        <dbReference type="ChEBI" id="CHEBI:30616"/>
    </ligand>
</feature>
<dbReference type="InterPro" id="IPR013221">
    <property type="entry name" value="Mur_ligase_cen"/>
</dbReference>
<dbReference type="InterPro" id="IPR000713">
    <property type="entry name" value="Mur_ligase_N"/>
</dbReference>
<dbReference type="InterPro" id="IPR051046">
    <property type="entry name" value="MurCDEF_CellWall_CoF430Synth"/>
</dbReference>
<evidence type="ECO:0000256" key="1">
    <source>
        <dbReference type="ARBA" id="ARBA00022490"/>
    </source>
</evidence>
<proteinExistence type="inferred from homology"/>
<accession>B2IGF6</accession>
<evidence type="ECO:0000259" key="14">
    <source>
        <dbReference type="Pfam" id="PF08245"/>
    </source>
</evidence>
<dbReference type="GO" id="GO:0051301">
    <property type="term" value="P:cell division"/>
    <property type="evidence" value="ECO:0007669"/>
    <property type="project" value="UniProtKB-KW"/>
</dbReference>
<evidence type="ECO:0000256" key="10">
    <source>
        <dbReference type="HAMAP-Rule" id="MF_02019"/>
    </source>
</evidence>
<dbReference type="InterPro" id="IPR036565">
    <property type="entry name" value="Mur-like_cat_sf"/>
</dbReference>
<feature type="domain" description="Mur ligase central" evidence="14">
    <location>
        <begin position="123"/>
        <end position="313"/>
    </location>
</feature>
<dbReference type="GO" id="GO:0008766">
    <property type="term" value="F:UDP-N-acetylmuramoylalanyl-D-glutamyl-2,6-diaminopimelate-D-alanyl-D-alanine ligase activity"/>
    <property type="evidence" value="ECO:0007669"/>
    <property type="project" value="RHEA"/>
</dbReference>
<keyword evidence="4 10" id="KW-0547">Nucleotide-binding</keyword>
<dbReference type="OrthoDB" id="9801978at2"/>
<comment type="pathway">
    <text evidence="10 11">Cell wall biogenesis; peptidoglycan biosynthesis.</text>
</comment>
<dbReference type="SUPFAM" id="SSF53623">
    <property type="entry name" value="MurD-like peptide ligases, catalytic domain"/>
    <property type="match status" value="1"/>
</dbReference>
<dbReference type="Pfam" id="PF01225">
    <property type="entry name" value="Mur_ligase"/>
    <property type="match status" value="1"/>
</dbReference>
<dbReference type="HAMAP" id="MF_02019">
    <property type="entry name" value="MurF"/>
    <property type="match status" value="1"/>
</dbReference>
<dbReference type="Proteomes" id="UP000001695">
    <property type="component" value="Chromosome"/>
</dbReference>
<keyword evidence="5 10" id="KW-0067">ATP-binding</keyword>
<dbReference type="GO" id="GO:0009252">
    <property type="term" value="P:peptidoglycan biosynthetic process"/>
    <property type="evidence" value="ECO:0007669"/>
    <property type="project" value="UniProtKB-UniRule"/>
</dbReference>
<keyword evidence="1 10" id="KW-0963">Cytoplasm</keyword>
<reference evidence="16" key="1">
    <citation type="submission" date="2008-03" db="EMBL/GenBank/DDBJ databases">
        <title>Complete sequence of chromosome of Beijerinckia indica subsp. indica ATCC 9039.</title>
        <authorList>
            <consortium name="US DOE Joint Genome Institute"/>
            <person name="Copeland A."/>
            <person name="Lucas S."/>
            <person name="Lapidus A."/>
            <person name="Glavina del Rio T."/>
            <person name="Dalin E."/>
            <person name="Tice H."/>
            <person name="Bruce D."/>
            <person name="Goodwin L."/>
            <person name="Pitluck S."/>
            <person name="LaButti K."/>
            <person name="Schmutz J."/>
            <person name="Larimer F."/>
            <person name="Land M."/>
            <person name="Hauser L."/>
            <person name="Kyrpides N."/>
            <person name="Mikhailova N."/>
            <person name="Dunfield P.F."/>
            <person name="Dedysh S.N."/>
            <person name="Liesack W."/>
            <person name="Saw J.H."/>
            <person name="Alam M."/>
            <person name="Chen Y."/>
            <person name="Murrell J.C."/>
            <person name="Richardson P."/>
        </authorList>
    </citation>
    <scope>NUCLEOTIDE SEQUENCE [LARGE SCALE GENOMIC DNA]</scope>
    <source>
        <strain evidence="16">ATCC 9039 / DSM 1715 / NCIMB 8712</strain>
    </source>
</reference>
<evidence type="ECO:0000256" key="5">
    <source>
        <dbReference type="ARBA" id="ARBA00022840"/>
    </source>
</evidence>
<dbReference type="Gene3D" id="3.40.1390.10">
    <property type="entry name" value="MurE/MurF, N-terminal domain"/>
    <property type="match status" value="1"/>
</dbReference>
<dbReference type="KEGG" id="bid:Bind_0688"/>
<dbReference type="InterPro" id="IPR004101">
    <property type="entry name" value="Mur_ligase_C"/>
</dbReference>
<dbReference type="NCBIfam" id="NF010693">
    <property type="entry name" value="PRK14093.1"/>
    <property type="match status" value="1"/>
</dbReference>
<dbReference type="InterPro" id="IPR005863">
    <property type="entry name" value="UDP-N-AcMur_synth"/>
</dbReference>
<dbReference type="Pfam" id="PF08245">
    <property type="entry name" value="Mur_ligase_M"/>
    <property type="match status" value="1"/>
</dbReference>
<gene>
    <name evidence="10" type="primary">murF</name>
    <name evidence="15" type="ordered locus">Bind_0688</name>
</gene>
<keyword evidence="8 10" id="KW-0131">Cell cycle</keyword>
<evidence type="ECO:0000256" key="6">
    <source>
        <dbReference type="ARBA" id="ARBA00022960"/>
    </source>
</evidence>
<dbReference type="NCBIfam" id="TIGR01143">
    <property type="entry name" value="murF"/>
    <property type="match status" value="1"/>
</dbReference>
<dbReference type="Gene3D" id="3.40.1190.10">
    <property type="entry name" value="Mur-like, catalytic domain"/>
    <property type="match status" value="1"/>
</dbReference>
<dbReference type="InterPro" id="IPR036615">
    <property type="entry name" value="Mur_ligase_C_dom_sf"/>
</dbReference>
<evidence type="ECO:0000313" key="15">
    <source>
        <dbReference type="EMBL" id="ACB94338.1"/>
    </source>
</evidence>
<evidence type="ECO:0000256" key="2">
    <source>
        <dbReference type="ARBA" id="ARBA00022598"/>
    </source>
</evidence>